<evidence type="ECO:0000313" key="2">
    <source>
        <dbReference type="Proteomes" id="UP001205867"/>
    </source>
</evidence>
<dbReference type="AlphaFoldDB" id="A0AAP3AFF4"/>
<dbReference type="InterPro" id="IPR029044">
    <property type="entry name" value="Nucleotide-diphossugar_trans"/>
</dbReference>
<dbReference type="Proteomes" id="UP001205867">
    <property type="component" value="Unassembled WGS sequence"/>
</dbReference>
<dbReference type="SUPFAM" id="SSF53448">
    <property type="entry name" value="Nucleotide-diphospho-sugar transferases"/>
    <property type="match status" value="1"/>
</dbReference>
<sequence>MTEVTPVDLLSRARTLKHRVFLARKDSELRAEAMRLRSDPVFLAQYAAAQEGLDVPPLQHHVGVWAIAMVRNEADIIETTVRHLLQQGIDHMLIVDNLSDDDTPRVLARLAEEIPHLHVGTDSEPAYYQSAKMTQLSDLVSAAGARWIIPFDADELWFAPQGRLVDALDDSGSPVRRAHLFNLFPSPGGKQWRLDTARHFDDKVAFRPWGGAVVTMGNHEVSRPGSRESEGLRILHMPWRSFEQFARKTRIGAAAVARAELDEGEAYHWRWLGSASDDELRTVWRQLLSGEAVANAAWYPRGALRPVGDMPPPSWAAVQPLLEPMAPRPGASTR</sequence>
<accession>A0AAP3AFF4</accession>
<proteinExistence type="predicted"/>
<dbReference type="EMBL" id="JALXKZ020000002">
    <property type="protein sequence ID" value="MCV7628197.1"/>
    <property type="molecule type" value="Genomic_DNA"/>
</dbReference>
<protein>
    <submittedName>
        <fullName evidence="1">Glycosyltransferase family 2 protein</fullName>
    </submittedName>
</protein>
<name>A0AAP3AFF4_MICLU</name>
<organism evidence="1 2">
    <name type="scientific">Micrococcus luteus</name>
    <name type="common">Micrococcus lysodeikticus</name>
    <dbReference type="NCBI Taxonomy" id="1270"/>
    <lineage>
        <taxon>Bacteria</taxon>
        <taxon>Bacillati</taxon>
        <taxon>Actinomycetota</taxon>
        <taxon>Actinomycetes</taxon>
        <taxon>Micrococcales</taxon>
        <taxon>Micrococcaceae</taxon>
        <taxon>Micrococcus</taxon>
    </lineage>
</organism>
<dbReference type="Gene3D" id="3.90.550.10">
    <property type="entry name" value="Spore Coat Polysaccharide Biosynthesis Protein SpsA, Chain A"/>
    <property type="match status" value="1"/>
</dbReference>
<gene>
    <name evidence="1" type="ORF">M3A82_002400</name>
</gene>
<reference evidence="1" key="1">
    <citation type="submission" date="2023-06" db="EMBL/GenBank/DDBJ databases">
        <title>lsaBGC provides a comprehensive framework for evolutionary analysis of biosynthetic gene clusters within focal taxa.</title>
        <authorList>
            <person name="Salamzade R."/>
            <person name="Sandstrom S."/>
            <person name="Kalan L.R."/>
        </authorList>
    </citation>
    <scope>NUCLEOTIDE SEQUENCE</scope>
    <source>
        <strain evidence="1">P3-SID899</strain>
    </source>
</reference>
<dbReference type="CDD" id="cd00761">
    <property type="entry name" value="Glyco_tranf_GTA_type"/>
    <property type="match status" value="1"/>
</dbReference>
<comment type="caution">
    <text evidence="1">The sequence shown here is derived from an EMBL/GenBank/DDBJ whole genome shotgun (WGS) entry which is preliminary data.</text>
</comment>
<dbReference type="Pfam" id="PF13704">
    <property type="entry name" value="Glyco_tranf_2_4"/>
    <property type="match status" value="1"/>
</dbReference>
<evidence type="ECO:0000313" key="1">
    <source>
        <dbReference type="EMBL" id="MCV7628197.1"/>
    </source>
</evidence>